<protein>
    <submittedName>
        <fullName evidence="1">Uncharacterized protein</fullName>
    </submittedName>
</protein>
<comment type="caution">
    <text evidence="1">The sequence shown here is derived from an EMBL/GenBank/DDBJ whole genome shotgun (WGS) entry which is preliminary data.</text>
</comment>
<evidence type="ECO:0000313" key="1">
    <source>
        <dbReference type="EMBL" id="KAF4356577.1"/>
    </source>
</evidence>
<accession>A0A7J6EDN9</accession>
<dbReference type="Proteomes" id="UP000525078">
    <property type="component" value="Unassembled WGS sequence"/>
</dbReference>
<dbReference type="EMBL" id="JAATIP010000251">
    <property type="protein sequence ID" value="KAF4356577.1"/>
    <property type="molecule type" value="Genomic_DNA"/>
</dbReference>
<dbReference type="AlphaFoldDB" id="A0A7J6EDN9"/>
<proteinExistence type="predicted"/>
<organism evidence="1 2">
    <name type="scientific">Cannabis sativa</name>
    <name type="common">Hemp</name>
    <name type="synonym">Marijuana</name>
    <dbReference type="NCBI Taxonomy" id="3483"/>
    <lineage>
        <taxon>Eukaryota</taxon>
        <taxon>Viridiplantae</taxon>
        <taxon>Streptophyta</taxon>
        <taxon>Embryophyta</taxon>
        <taxon>Tracheophyta</taxon>
        <taxon>Spermatophyta</taxon>
        <taxon>Magnoliopsida</taxon>
        <taxon>eudicotyledons</taxon>
        <taxon>Gunneridae</taxon>
        <taxon>Pentapetalae</taxon>
        <taxon>rosids</taxon>
        <taxon>fabids</taxon>
        <taxon>Rosales</taxon>
        <taxon>Cannabaceae</taxon>
        <taxon>Cannabis</taxon>
    </lineage>
</organism>
<reference evidence="1 2" key="1">
    <citation type="journal article" date="2020" name="bioRxiv">
        <title>Sequence and annotation of 42 cannabis genomes reveals extensive copy number variation in cannabinoid synthesis and pathogen resistance genes.</title>
        <authorList>
            <person name="Mckernan K.J."/>
            <person name="Helbert Y."/>
            <person name="Kane L.T."/>
            <person name="Ebling H."/>
            <person name="Zhang L."/>
            <person name="Liu B."/>
            <person name="Eaton Z."/>
            <person name="Mclaughlin S."/>
            <person name="Kingan S."/>
            <person name="Baybayan P."/>
            <person name="Concepcion G."/>
            <person name="Jordan M."/>
            <person name="Riva A."/>
            <person name="Barbazuk W."/>
            <person name="Harkins T."/>
        </authorList>
    </citation>
    <scope>NUCLEOTIDE SEQUENCE [LARGE SCALE GENOMIC DNA]</scope>
    <source>
        <strain evidence="2">cv. Jamaican Lion 4</strain>
        <tissue evidence="1">Leaf</tissue>
    </source>
</reference>
<name>A0A7J6EDN9_CANSA</name>
<gene>
    <name evidence="1" type="ORF">F8388_006321</name>
</gene>
<sequence length="73" mass="8667">MVDLMCPAPYNYSCYKLCLNLPSRSVDRMYPSFTLPGLEQIRKLSLEFFYKLPTQIAKSHRLFSIRICMRHAY</sequence>
<evidence type="ECO:0000313" key="2">
    <source>
        <dbReference type="Proteomes" id="UP000525078"/>
    </source>
</evidence>